<protein>
    <submittedName>
        <fullName evidence="1">Uncharacterized protein</fullName>
    </submittedName>
</protein>
<proteinExistence type="predicted"/>
<organism evidence="1 2">
    <name type="scientific">Mucuna pruriens</name>
    <name type="common">Velvet bean</name>
    <name type="synonym">Dolichos pruriens</name>
    <dbReference type="NCBI Taxonomy" id="157652"/>
    <lineage>
        <taxon>Eukaryota</taxon>
        <taxon>Viridiplantae</taxon>
        <taxon>Streptophyta</taxon>
        <taxon>Embryophyta</taxon>
        <taxon>Tracheophyta</taxon>
        <taxon>Spermatophyta</taxon>
        <taxon>Magnoliopsida</taxon>
        <taxon>eudicotyledons</taxon>
        <taxon>Gunneridae</taxon>
        <taxon>Pentapetalae</taxon>
        <taxon>rosids</taxon>
        <taxon>fabids</taxon>
        <taxon>Fabales</taxon>
        <taxon>Fabaceae</taxon>
        <taxon>Papilionoideae</taxon>
        <taxon>50 kb inversion clade</taxon>
        <taxon>NPAAA clade</taxon>
        <taxon>indigoferoid/millettioid clade</taxon>
        <taxon>Phaseoleae</taxon>
        <taxon>Mucuna</taxon>
    </lineage>
</organism>
<comment type="caution">
    <text evidence="1">The sequence shown here is derived from an EMBL/GenBank/DDBJ whole genome shotgun (WGS) entry which is preliminary data.</text>
</comment>
<feature type="non-terminal residue" evidence="1">
    <location>
        <position position="1"/>
    </location>
</feature>
<sequence>MWSEARPHKCVYRDQPSRHQLWHLVPNQPMINRKKTTTVVVGGSGTPTPLVRSSNAMSKPTSKNIDIAWKWSSLKDKNNKKSVTCDFFL</sequence>
<dbReference type="EMBL" id="QJKJ01008093">
    <property type="protein sequence ID" value="RDX80821.1"/>
    <property type="molecule type" value="Genomic_DNA"/>
</dbReference>
<keyword evidence="2" id="KW-1185">Reference proteome</keyword>
<reference evidence="1" key="1">
    <citation type="submission" date="2018-05" db="EMBL/GenBank/DDBJ databases">
        <title>Draft genome of Mucuna pruriens seed.</title>
        <authorList>
            <person name="Nnadi N.E."/>
            <person name="Vos R."/>
            <person name="Hasami M.H."/>
            <person name="Devisetty U.K."/>
            <person name="Aguiy J.C."/>
        </authorList>
    </citation>
    <scope>NUCLEOTIDE SEQUENCE [LARGE SCALE GENOMIC DNA]</scope>
    <source>
        <strain evidence="1">JCA_2017</strain>
    </source>
</reference>
<evidence type="ECO:0000313" key="1">
    <source>
        <dbReference type="EMBL" id="RDX80821.1"/>
    </source>
</evidence>
<accession>A0A371FRD0</accession>
<dbReference type="OrthoDB" id="1436860at2759"/>
<name>A0A371FRD0_MUCPR</name>
<gene>
    <name evidence="1" type="ORF">CR513_38580</name>
</gene>
<dbReference type="Proteomes" id="UP000257109">
    <property type="component" value="Unassembled WGS sequence"/>
</dbReference>
<dbReference type="AlphaFoldDB" id="A0A371FRD0"/>
<evidence type="ECO:0000313" key="2">
    <source>
        <dbReference type="Proteomes" id="UP000257109"/>
    </source>
</evidence>